<accession>A0A642UH80</accession>
<dbReference type="PROSITE" id="PS51143">
    <property type="entry name" value="MT_A70"/>
    <property type="match status" value="1"/>
</dbReference>
<keyword evidence="5" id="KW-1185">Reference proteome</keyword>
<comment type="similarity">
    <text evidence="3">Belongs to the MT-A70-like family.</text>
</comment>
<proteinExistence type="inferred from homology"/>
<evidence type="ECO:0000256" key="1">
    <source>
        <dbReference type="ARBA" id="ARBA00004123"/>
    </source>
</evidence>
<evidence type="ECO:0000313" key="5">
    <source>
        <dbReference type="Proteomes" id="UP000449547"/>
    </source>
</evidence>
<dbReference type="AlphaFoldDB" id="A0A642UH80"/>
<dbReference type="PANTHER" id="PTHR13107:SF0">
    <property type="entry name" value="N6-ADENOSINE-METHYLTRANSFERASE NON-CATALYTIC SUBUNIT"/>
    <property type="match status" value="1"/>
</dbReference>
<dbReference type="GO" id="GO:0003729">
    <property type="term" value="F:mRNA binding"/>
    <property type="evidence" value="ECO:0007669"/>
    <property type="project" value="TreeGrafter"/>
</dbReference>
<comment type="caution">
    <text evidence="4">The sequence shown here is derived from an EMBL/GenBank/DDBJ whole genome shotgun (WGS) entry which is preliminary data.</text>
</comment>
<dbReference type="GO" id="GO:0005634">
    <property type="term" value="C:nucleus"/>
    <property type="evidence" value="ECO:0007669"/>
    <property type="project" value="UniProtKB-SubCell"/>
</dbReference>
<keyword evidence="2" id="KW-0539">Nucleus</keyword>
<dbReference type="OMA" id="FNSELYQ"/>
<name>A0A642UH80_DIURU</name>
<dbReference type="EMBL" id="SWFT01000133">
    <property type="protein sequence ID" value="KAA8898889.1"/>
    <property type="molecule type" value="Genomic_DNA"/>
</dbReference>
<reference evidence="4 5" key="1">
    <citation type="submission" date="2019-07" db="EMBL/GenBank/DDBJ databases">
        <title>Genome assembly of two rare yeast pathogens: Diutina rugosa and Trichomonascus ciferrii.</title>
        <authorList>
            <person name="Mixao V."/>
            <person name="Saus E."/>
            <person name="Hansen A."/>
            <person name="Lass-Flor C."/>
            <person name="Gabaldon T."/>
        </authorList>
    </citation>
    <scope>NUCLEOTIDE SEQUENCE [LARGE SCALE GENOMIC DNA]</scope>
    <source>
        <strain evidence="4 5">CBS 613</strain>
    </source>
</reference>
<evidence type="ECO:0000313" key="4">
    <source>
        <dbReference type="EMBL" id="KAA8898889.1"/>
    </source>
</evidence>
<gene>
    <name evidence="4" type="ORF">DIURU_004509</name>
</gene>
<dbReference type="GO" id="GO:0036396">
    <property type="term" value="C:RNA N6-methyladenosine methyltransferase complex"/>
    <property type="evidence" value="ECO:0007669"/>
    <property type="project" value="TreeGrafter"/>
</dbReference>
<protein>
    <recommendedName>
        <fullName evidence="6">Karyogamy protein KAR4</fullName>
    </recommendedName>
</protein>
<sequence>MSHLNDYANNYIRTGEPPISYITNLEKPEKSYPKLEQLKILKQKQVDQYATKSFGARVSTEDIVPTLNRWVSEEVKFDVVMVGALVENHFIETLLQTLPVARLLARPGYFFVWATTKQIETLTKVLQQPNFAGKFRRSEELAFLPLNQSSPYYPHFENLSSDNTLQHTHWHCWMCITGTVRRRDHHHLIHCNVDTDLQIESTFEGGCVPEAIYKLIENFSNSTRRLHIIPTPVGSDRHVKMRRGWVMMGPDVMLDNFTSTTYLKEIKKHSQVKEAGATTGSGKQTYFLVPMTPEIETLRPKSPSLEIRR</sequence>
<dbReference type="VEuPathDB" id="FungiDB:DIURU_004509"/>
<dbReference type="GeneID" id="54783160"/>
<dbReference type="Proteomes" id="UP000449547">
    <property type="component" value="Unassembled WGS sequence"/>
</dbReference>
<dbReference type="InterPro" id="IPR007757">
    <property type="entry name" value="MT-A70-like"/>
</dbReference>
<evidence type="ECO:0000256" key="2">
    <source>
        <dbReference type="ARBA" id="ARBA00023242"/>
    </source>
</evidence>
<evidence type="ECO:0000256" key="3">
    <source>
        <dbReference type="PROSITE-ProRule" id="PRU00489"/>
    </source>
</evidence>
<evidence type="ECO:0008006" key="6">
    <source>
        <dbReference type="Google" id="ProtNLM"/>
    </source>
</evidence>
<dbReference type="PANTHER" id="PTHR13107">
    <property type="entry name" value="N6-ADENOSINE-METHYLTRANSFERASE NON-CATALYTIC SUBUNIT"/>
    <property type="match status" value="1"/>
</dbReference>
<dbReference type="PROSITE" id="PS51592">
    <property type="entry name" value="SAM_MTA70L_2"/>
    <property type="match status" value="1"/>
</dbReference>
<organism evidence="4 5">
    <name type="scientific">Diutina rugosa</name>
    <name type="common">Yeast</name>
    <name type="synonym">Candida rugosa</name>
    <dbReference type="NCBI Taxonomy" id="5481"/>
    <lineage>
        <taxon>Eukaryota</taxon>
        <taxon>Fungi</taxon>
        <taxon>Dikarya</taxon>
        <taxon>Ascomycota</taxon>
        <taxon>Saccharomycotina</taxon>
        <taxon>Pichiomycetes</taxon>
        <taxon>Debaryomycetaceae</taxon>
        <taxon>Diutina</taxon>
    </lineage>
</organism>
<dbReference type="OrthoDB" id="14833at2759"/>
<dbReference type="InterPro" id="IPR045123">
    <property type="entry name" value="METTL14-like"/>
</dbReference>
<dbReference type="RefSeq" id="XP_034010692.1">
    <property type="nucleotide sequence ID" value="XM_034157390.1"/>
</dbReference>
<dbReference type="Pfam" id="PF05063">
    <property type="entry name" value="MT-A70"/>
    <property type="match status" value="1"/>
</dbReference>
<comment type="subcellular location">
    <subcellularLocation>
        <location evidence="1">Nucleus</location>
    </subcellularLocation>
</comment>